<evidence type="ECO:0000313" key="2">
    <source>
        <dbReference type="EMBL" id="KAK1264815.1"/>
    </source>
</evidence>
<organism evidence="2 3">
    <name type="scientific">Acorus gramineus</name>
    <name type="common">Dwarf sweet flag</name>
    <dbReference type="NCBI Taxonomy" id="55184"/>
    <lineage>
        <taxon>Eukaryota</taxon>
        <taxon>Viridiplantae</taxon>
        <taxon>Streptophyta</taxon>
        <taxon>Embryophyta</taxon>
        <taxon>Tracheophyta</taxon>
        <taxon>Spermatophyta</taxon>
        <taxon>Magnoliopsida</taxon>
        <taxon>Liliopsida</taxon>
        <taxon>Acoraceae</taxon>
        <taxon>Acorus</taxon>
    </lineage>
</organism>
<reference evidence="2" key="1">
    <citation type="journal article" date="2023" name="Nat. Commun.">
        <title>Diploid and tetraploid genomes of Acorus and the evolution of monocots.</title>
        <authorList>
            <person name="Ma L."/>
            <person name="Liu K.W."/>
            <person name="Li Z."/>
            <person name="Hsiao Y.Y."/>
            <person name="Qi Y."/>
            <person name="Fu T."/>
            <person name="Tang G.D."/>
            <person name="Zhang D."/>
            <person name="Sun W.H."/>
            <person name="Liu D.K."/>
            <person name="Li Y."/>
            <person name="Chen G.Z."/>
            <person name="Liu X.D."/>
            <person name="Liao X.Y."/>
            <person name="Jiang Y.T."/>
            <person name="Yu X."/>
            <person name="Hao Y."/>
            <person name="Huang J."/>
            <person name="Zhao X.W."/>
            <person name="Ke S."/>
            <person name="Chen Y.Y."/>
            <person name="Wu W.L."/>
            <person name="Hsu J.L."/>
            <person name="Lin Y.F."/>
            <person name="Huang M.D."/>
            <person name="Li C.Y."/>
            <person name="Huang L."/>
            <person name="Wang Z.W."/>
            <person name="Zhao X."/>
            <person name="Zhong W.Y."/>
            <person name="Peng D.H."/>
            <person name="Ahmad S."/>
            <person name="Lan S."/>
            <person name="Zhang J.S."/>
            <person name="Tsai W.C."/>
            <person name="Van de Peer Y."/>
            <person name="Liu Z.J."/>
        </authorList>
    </citation>
    <scope>NUCLEOTIDE SEQUENCE</scope>
    <source>
        <strain evidence="2">SCP</strain>
    </source>
</reference>
<comment type="caution">
    <text evidence="2">The sequence shown here is derived from an EMBL/GenBank/DDBJ whole genome shotgun (WGS) entry which is preliminary data.</text>
</comment>
<proteinExistence type="predicted"/>
<dbReference type="Proteomes" id="UP001179952">
    <property type="component" value="Unassembled WGS sequence"/>
</dbReference>
<feature type="compositionally biased region" description="Basic residues" evidence="1">
    <location>
        <begin position="146"/>
        <end position="157"/>
    </location>
</feature>
<reference evidence="2" key="2">
    <citation type="submission" date="2023-06" db="EMBL/GenBank/DDBJ databases">
        <authorList>
            <person name="Ma L."/>
            <person name="Liu K.-W."/>
            <person name="Li Z."/>
            <person name="Hsiao Y.-Y."/>
            <person name="Qi Y."/>
            <person name="Fu T."/>
            <person name="Tang G."/>
            <person name="Zhang D."/>
            <person name="Sun W.-H."/>
            <person name="Liu D.-K."/>
            <person name="Li Y."/>
            <person name="Chen G.-Z."/>
            <person name="Liu X.-D."/>
            <person name="Liao X.-Y."/>
            <person name="Jiang Y.-T."/>
            <person name="Yu X."/>
            <person name="Hao Y."/>
            <person name="Huang J."/>
            <person name="Zhao X.-W."/>
            <person name="Ke S."/>
            <person name="Chen Y.-Y."/>
            <person name="Wu W.-L."/>
            <person name="Hsu J.-L."/>
            <person name="Lin Y.-F."/>
            <person name="Huang M.-D."/>
            <person name="Li C.-Y."/>
            <person name="Huang L."/>
            <person name="Wang Z.-W."/>
            <person name="Zhao X."/>
            <person name="Zhong W.-Y."/>
            <person name="Peng D.-H."/>
            <person name="Ahmad S."/>
            <person name="Lan S."/>
            <person name="Zhang J.-S."/>
            <person name="Tsai W.-C."/>
            <person name="Van De Peer Y."/>
            <person name="Liu Z.-J."/>
        </authorList>
    </citation>
    <scope>NUCLEOTIDE SEQUENCE</scope>
    <source>
        <strain evidence="2">SCP</strain>
        <tissue evidence="2">Leaves</tissue>
    </source>
</reference>
<evidence type="ECO:0000313" key="3">
    <source>
        <dbReference type="Proteomes" id="UP001179952"/>
    </source>
</evidence>
<name>A0AAV9AKP1_ACOGR</name>
<sequence length="157" mass="18687">MVEPAPVPNYNLPLKHLRYELNHSMTIHTNPQIFHHPDHLPLPQPDQTERHREPLAMRAQRHLLLLLLHIKKRLPRLRNVPRPPQPLCHLPQHRIYLPTPFVRPLPHPELVHRPVDLDRAAPLQFPHSHPPHHPPHPRHPLPPVRIRNKRTDKRYIV</sequence>
<protein>
    <submittedName>
        <fullName evidence="2">Uncharacterized protein</fullName>
    </submittedName>
</protein>
<accession>A0AAV9AKP1</accession>
<evidence type="ECO:0000256" key="1">
    <source>
        <dbReference type="SAM" id="MobiDB-lite"/>
    </source>
</evidence>
<feature type="compositionally biased region" description="Basic residues" evidence="1">
    <location>
        <begin position="129"/>
        <end position="139"/>
    </location>
</feature>
<dbReference type="EMBL" id="JAUJYN010000008">
    <property type="protein sequence ID" value="KAK1264815.1"/>
    <property type="molecule type" value="Genomic_DNA"/>
</dbReference>
<gene>
    <name evidence="2" type="ORF">QJS04_geneDACA011294</name>
</gene>
<feature type="region of interest" description="Disordered" evidence="1">
    <location>
        <begin position="121"/>
        <end position="157"/>
    </location>
</feature>
<dbReference type="AlphaFoldDB" id="A0AAV9AKP1"/>
<keyword evidence="3" id="KW-1185">Reference proteome</keyword>